<dbReference type="InterPro" id="IPR032675">
    <property type="entry name" value="LRR_dom_sf"/>
</dbReference>
<protein>
    <submittedName>
        <fullName evidence="3">Leucine-rich repeat protein</fullName>
    </submittedName>
</protein>
<dbReference type="Pfam" id="PF13306">
    <property type="entry name" value="LRR_5"/>
    <property type="match status" value="1"/>
</dbReference>
<dbReference type="Gene3D" id="3.80.10.10">
    <property type="entry name" value="Ribonuclease Inhibitor"/>
    <property type="match status" value="1"/>
</dbReference>
<comment type="subcellular location">
    <subcellularLocation>
        <location evidence="1">Cell envelope</location>
    </subcellularLocation>
</comment>
<evidence type="ECO:0000256" key="1">
    <source>
        <dbReference type="ARBA" id="ARBA00004196"/>
    </source>
</evidence>
<dbReference type="GO" id="GO:0030313">
    <property type="term" value="C:cell envelope"/>
    <property type="evidence" value="ECO:0007669"/>
    <property type="project" value="UniProtKB-SubCell"/>
</dbReference>
<reference evidence="3" key="1">
    <citation type="submission" date="2020-10" db="EMBL/GenBank/DDBJ databases">
        <authorList>
            <person name="Gilroy R."/>
        </authorList>
    </citation>
    <scope>NUCLEOTIDE SEQUENCE</scope>
    <source>
        <strain evidence="3">ChiGjej1B1-22543</strain>
    </source>
</reference>
<dbReference type="EMBL" id="DVMV01000010">
    <property type="protein sequence ID" value="HIU44925.1"/>
    <property type="molecule type" value="Genomic_DNA"/>
</dbReference>
<keyword evidence="2" id="KW-0732">Signal</keyword>
<evidence type="ECO:0000313" key="4">
    <source>
        <dbReference type="Proteomes" id="UP000824070"/>
    </source>
</evidence>
<sequence length="1329" mass="141852">MKKNKLLIISAASCLGLSLIGAGVGLALQKAPAKGNEVLQDATLPEDAIGARVKLGVDDGATDLTATPTIDAKVGLLVQDGEAAGTKDVRVYAKLNTVSGVTSAYITRKVTAQDGTEVKAAKTIAVGYAYSSLKGNPEIKWYDTAGEAPELDEAATADSPYYIVYTLKDIPEDHLLDLLEVKVGVEAGATNSSATITCNAVGIEGDQAVNCKFIALTAEGYEGEYGAYKDTDVTGPVVIPENYYTYAGPVATFMGKVTALSEKADLTGANGAFEYFSHITSLTLPDTIKFFDSYCLSGCSALTELTLPRDLVTVSNSSLRASGLKTVNYDAINLTTFSTYFEQSDLVFNVSADVESLPNSLVSAAGSVKQVNYAGTTAEWEALKTEDNAGNGLFIDNVICSDTVLHTITWHIGEGAIGDLTGDYETTVIGGKATEAPGNPKLTGKRFKGWYLDPEGTTPWDPAATVNDDLDIYAIYEDFGPGVSAENPYALTTTGQMSFEIVEGFDKVYMTYTHPADAAEDWRYIYVDEDLSESSDDSPTSWLYTKISVYEGTFDDANLIDEIGEDTPADDSVVQEVGNDGGIRFKAEPGKTYCLLVDPLGDTTYYDAWYGNLVVKFADHDNDDPSTCQSIAKGTEAEVRQDNYDSASPDVLYKYEAGTSESLALTIGRTNYCWSDVTIYDVTDPANVTSVGDDRGTSDSTIILDAEAGHTYIIAVSFNDPTTDEEHTTLLIGDAPAGSTMGNPAPITLGETVTTSLLNGHSEYRTVTVEEGDYAFLLEGGSDSYAKYFVVYDAEGAEVIAKTVEEGTSSGWYGGSSYGGELLSRSHLAEGTYTIEIGYNTTSSTSTMFQFTMSQVADGDYIGRPLSVDMEASATGTYAAKADGFFLAYTPTEAAGGKYLVVTLAEGNENAELHFVDAEGSESLSTAMGGKIGTKLTAGEAVYLKIDGADGDVTLTWALQDTYEDGQTRDTAYDLTDGIEEAGEANIDYLIGQDPGSYWFKFTVSETGTYTVYSKSTNIDTALRGVYAEGSEEKLDMVGDDDDEGAHSYTTYRYDFAWEMQLEAGVTYYAQANIGWHSDDATGLYIGAKLAAPGELVSLAIETDWLTGQPVALAGSEAGIHYKDVAEADGYYTVSLDEAATGSAKVLLNGTEKLTLAPGDEQFVKVATGDELIVKVVGEGEQTITAVYSNSVEDGTSAANAYSVDEGANEITHLQESSQRDGVWFKFTASTTGLYKIYSKTIDGMTNSGLDAKIYGVYDSPEATATALSLVDGEGADDDNNRHPETIYKWDFYVTVNLTAGTTYYLKLKIPAASEAYGLSLNIEPTAIS</sequence>
<gene>
    <name evidence="3" type="ORF">IAC52_01350</name>
</gene>
<dbReference type="Pfam" id="PF09479">
    <property type="entry name" value="Flg_new"/>
    <property type="match status" value="1"/>
</dbReference>
<name>A0A9D1LN92_9FIRM</name>
<reference evidence="3" key="2">
    <citation type="journal article" date="2021" name="PeerJ">
        <title>Extensive microbial diversity within the chicken gut microbiome revealed by metagenomics and culture.</title>
        <authorList>
            <person name="Gilroy R."/>
            <person name="Ravi A."/>
            <person name="Getino M."/>
            <person name="Pursley I."/>
            <person name="Horton D.L."/>
            <person name="Alikhan N.F."/>
            <person name="Baker D."/>
            <person name="Gharbi K."/>
            <person name="Hall N."/>
            <person name="Watson M."/>
            <person name="Adriaenssens E.M."/>
            <person name="Foster-Nyarko E."/>
            <person name="Jarju S."/>
            <person name="Secka A."/>
            <person name="Antonio M."/>
            <person name="Oren A."/>
            <person name="Chaudhuri R.R."/>
            <person name="La Ragione R."/>
            <person name="Hildebrand F."/>
            <person name="Pallen M.J."/>
        </authorList>
    </citation>
    <scope>NUCLEOTIDE SEQUENCE</scope>
    <source>
        <strain evidence="3">ChiGjej1B1-22543</strain>
    </source>
</reference>
<dbReference type="InterPro" id="IPR013378">
    <property type="entry name" value="InlB-like_B-rpt"/>
</dbReference>
<accession>A0A9D1LN92</accession>
<evidence type="ECO:0000313" key="3">
    <source>
        <dbReference type="EMBL" id="HIU44925.1"/>
    </source>
</evidence>
<dbReference type="InterPro" id="IPR042229">
    <property type="entry name" value="Listeria/Bacterioides_rpt_sf"/>
</dbReference>
<organism evidence="3 4">
    <name type="scientific">Candidatus Alloenteromonas pullicola</name>
    <dbReference type="NCBI Taxonomy" id="2840784"/>
    <lineage>
        <taxon>Bacteria</taxon>
        <taxon>Bacillati</taxon>
        <taxon>Bacillota</taxon>
        <taxon>Bacillota incertae sedis</taxon>
        <taxon>Candidatus Alloenteromonas</taxon>
    </lineage>
</organism>
<feature type="chain" id="PRO_5038571410" evidence="2">
    <location>
        <begin position="23"/>
        <end position="1329"/>
    </location>
</feature>
<feature type="signal peptide" evidence="2">
    <location>
        <begin position="1"/>
        <end position="22"/>
    </location>
</feature>
<proteinExistence type="predicted"/>
<dbReference type="Gene3D" id="2.60.40.4270">
    <property type="entry name" value="Listeria-Bacteroides repeat domain"/>
    <property type="match status" value="1"/>
</dbReference>
<dbReference type="InterPro" id="IPR026906">
    <property type="entry name" value="LRR_5"/>
</dbReference>
<evidence type="ECO:0000256" key="2">
    <source>
        <dbReference type="SAM" id="SignalP"/>
    </source>
</evidence>
<dbReference type="Proteomes" id="UP000824070">
    <property type="component" value="Unassembled WGS sequence"/>
</dbReference>
<comment type="caution">
    <text evidence="3">The sequence shown here is derived from an EMBL/GenBank/DDBJ whole genome shotgun (WGS) entry which is preliminary data.</text>
</comment>